<dbReference type="Proteomes" id="UP001500218">
    <property type="component" value="Unassembled WGS sequence"/>
</dbReference>
<proteinExistence type="predicted"/>
<gene>
    <name evidence="2" type="ORF">GCM10009682_54140</name>
</gene>
<evidence type="ECO:0000313" key="3">
    <source>
        <dbReference type="Proteomes" id="UP001500218"/>
    </source>
</evidence>
<reference evidence="2 3" key="1">
    <citation type="journal article" date="2019" name="Int. J. Syst. Evol. Microbiol.">
        <title>The Global Catalogue of Microorganisms (GCM) 10K type strain sequencing project: providing services to taxonomists for standard genome sequencing and annotation.</title>
        <authorList>
            <consortium name="The Broad Institute Genomics Platform"/>
            <consortium name="The Broad Institute Genome Sequencing Center for Infectious Disease"/>
            <person name="Wu L."/>
            <person name="Ma J."/>
        </authorList>
    </citation>
    <scope>NUCLEOTIDE SEQUENCE [LARGE SCALE GENOMIC DNA]</scope>
    <source>
        <strain evidence="2 3">JCM 13250</strain>
    </source>
</reference>
<dbReference type="RefSeq" id="WP_344138394.1">
    <property type="nucleotide sequence ID" value="NZ_BAAALT010000247.1"/>
</dbReference>
<accession>A0ABN2MJ28</accession>
<evidence type="ECO:0000313" key="2">
    <source>
        <dbReference type="EMBL" id="GAA1828200.1"/>
    </source>
</evidence>
<keyword evidence="1" id="KW-0175">Coiled coil</keyword>
<dbReference type="EMBL" id="BAAALT010000247">
    <property type="protein sequence ID" value="GAA1828200.1"/>
    <property type="molecule type" value="Genomic_DNA"/>
</dbReference>
<name>A0ABN2MJ28_9ACTN</name>
<evidence type="ECO:0000256" key="1">
    <source>
        <dbReference type="SAM" id="Coils"/>
    </source>
</evidence>
<comment type="caution">
    <text evidence="2">The sequence shown here is derived from an EMBL/GenBank/DDBJ whole genome shotgun (WGS) entry which is preliminary data.</text>
</comment>
<feature type="coiled-coil region" evidence="1">
    <location>
        <begin position="541"/>
        <end position="572"/>
    </location>
</feature>
<dbReference type="NCBIfam" id="NF040567">
    <property type="entry name" value="SCO2524_fam"/>
    <property type="match status" value="1"/>
</dbReference>
<organism evidence="2 3">
    <name type="scientific">Luedemannella flava</name>
    <dbReference type="NCBI Taxonomy" id="349316"/>
    <lineage>
        <taxon>Bacteria</taxon>
        <taxon>Bacillati</taxon>
        <taxon>Actinomycetota</taxon>
        <taxon>Actinomycetes</taxon>
        <taxon>Micromonosporales</taxon>
        <taxon>Micromonosporaceae</taxon>
        <taxon>Luedemannella</taxon>
    </lineage>
</organism>
<sequence>MRLQPRQTLLEIWKATVRLSSAEGDKNWVFGGVTGTNSLSDAEQLLCILLPATAVGPFGLDQPNSTPDDVVGALRGLGNAVDIPLRLVRALTQYMDRYTDDTGTPVFSGQAYFSTAPGSPPPTAEQANINVVDSFTMSIGLTLATLTFSRGFRSSLRRQELIDEVRALEEKASARLTAAMIGMLRSFTVNSFEWDSPEGRTLVDTVNQARLPARQVADDLWRSLADIRGALREVTIGFDPDNIIDLDHQHRLFECGWTWGVARGAPRVDTNDPVGEQEPGIAEAAPYLYFSVVALNGIANLFTERTRTLGLLNAEQVRLATALQLRWEITQRYWSTLASFGSGRWPLEDIPWRTADNVESDYFSLLVTAMTVQDLLARRASDQDLLRVVDVLDELAVRGRITRRPLIRDPSLTTYRPGEPHIQDPALNMHWPGVPITLNGSDVNGGPVLTWPCTDYTPVLLKRVLQVANLMSDTDLRGQLLTKADAIWENLLERRIHDGPAHDLWDQVSHVYPQIDLEASSPSWYYTERVVECVLEASTVINAATLRNERLAARARDLLNEAEQLFDREQLAGSDSSGPPLRDLLYRVRVKLERVREIIDERPGTAFSLVITVLEDLDRLAAARSNVD</sequence>
<dbReference type="InterPro" id="IPR049777">
    <property type="entry name" value="SCO2524-like"/>
</dbReference>
<keyword evidence="3" id="KW-1185">Reference proteome</keyword>
<protein>
    <submittedName>
        <fullName evidence="2">SCO2524 family protein</fullName>
    </submittedName>
</protein>